<accession>A0A0A9YSX9</accession>
<reference evidence="1" key="2">
    <citation type="submission" date="2014-07" db="EMBL/GenBank/DDBJ databases">
        <authorList>
            <person name="Hull J."/>
        </authorList>
    </citation>
    <scope>NUCLEOTIDE SEQUENCE</scope>
</reference>
<reference evidence="1" key="1">
    <citation type="journal article" date="2014" name="PLoS ONE">
        <title>Transcriptome-Based Identification of ABC Transporters in the Western Tarnished Plant Bug Lygus hesperus.</title>
        <authorList>
            <person name="Hull J.J."/>
            <person name="Chaney K."/>
            <person name="Geib S.M."/>
            <person name="Fabrick J.A."/>
            <person name="Brent C.S."/>
            <person name="Walsh D."/>
            <person name="Lavine L.C."/>
        </authorList>
    </citation>
    <scope>NUCLEOTIDE SEQUENCE</scope>
</reference>
<organism evidence="1">
    <name type="scientific">Lygus hesperus</name>
    <name type="common">Western plant bug</name>
    <dbReference type="NCBI Taxonomy" id="30085"/>
    <lineage>
        <taxon>Eukaryota</taxon>
        <taxon>Metazoa</taxon>
        <taxon>Ecdysozoa</taxon>
        <taxon>Arthropoda</taxon>
        <taxon>Hexapoda</taxon>
        <taxon>Insecta</taxon>
        <taxon>Pterygota</taxon>
        <taxon>Neoptera</taxon>
        <taxon>Paraneoptera</taxon>
        <taxon>Hemiptera</taxon>
        <taxon>Heteroptera</taxon>
        <taxon>Panheteroptera</taxon>
        <taxon>Cimicomorpha</taxon>
        <taxon>Miridae</taxon>
        <taxon>Mirini</taxon>
        <taxon>Lygus</taxon>
    </lineage>
</organism>
<dbReference type="PANTHER" id="PTHR20977:SF0">
    <property type="entry name" value="AT13385P-RELATED"/>
    <property type="match status" value="1"/>
</dbReference>
<dbReference type="EMBL" id="GBRD01010635">
    <property type="protein sequence ID" value="JAG55189.1"/>
    <property type="molecule type" value="Transcribed_RNA"/>
</dbReference>
<evidence type="ECO:0000313" key="2">
    <source>
        <dbReference type="EMBL" id="JAG55189.1"/>
    </source>
</evidence>
<dbReference type="Pfam" id="PF07248">
    <property type="entry name" value="DUF1431"/>
    <property type="match status" value="2"/>
</dbReference>
<dbReference type="AlphaFoldDB" id="A0A0A9YSX9"/>
<dbReference type="EMBL" id="GBHO01008290">
    <property type="protein sequence ID" value="JAG35314.1"/>
    <property type="molecule type" value="Transcribed_RNA"/>
</dbReference>
<name>A0A0A9YSX9_LYGHE</name>
<gene>
    <name evidence="1" type="primary">ACBP4</name>
    <name evidence="1" type="ORF">CM83_99104</name>
</gene>
<dbReference type="PANTHER" id="PTHR20977">
    <property type="entry name" value="AT13385P-RELATED"/>
    <property type="match status" value="1"/>
</dbReference>
<sequence>MFRQGHRLIGWGLMNKEIGGELRRTVQPQFPMRSYGNLGGFPDGKQLVLSRFPRLSIALRSAFQTSAINNDSCLPTALPPKCGPTNCTIPKPNIWKDCKAKKRPKWKGCEKICMPCCCPAWSPPDCDSIEIRQNTCKRLEYRIPSFSECRKVPLGTKSKKECCYKEPPCPEAGIENIIEPLISTKVRQETILGRRRAGNSARSFSTSAVVLKIDANSCKRSSQPCLRPSGVSSSNPKANKKNCQKQCMPCCPPARDPPECYYPHVKVKCERKKPPRPAFSECDKEDIKKVPECECTIKRSPPCSQSQRSAVGSC</sequence>
<dbReference type="InterPro" id="IPR006611">
    <property type="entry name" value="DUF1431_DROsp"/>
</dbReference>
<evidence type="ECO:0000313" key="1">
    <source>
        <dbReference type="EMBL" id="JAG35314.1"/>
    </source>
</evidence>
<reference evidence="2" key="3">
    <citation type="submission" date="2014-09" db="EMBL/GenBank/DDBJ databases">
        <authorList>
            <person name="Magalhaes I.L.F."/>
            <person name="Oliveira U."/>
            <person name="Santos F.R."/>
            <person name="Vidigal T.H.D.A."/>
            <person name="Brescovit A.D."/>
            <person name="Santos A.J."/>
        </authorList>
    </citation>
    <scope>NUCLEOTIDE SEQUENCE</scope>
</reference>
<proteinExistence type="predicted"/>
<protein>
    <submittedName>
        <fullName evidence="1">Acyl-CoA-binding domain-containing protein 4</fullName>
    </submittedName>
</protein>